<evidence type="ECO:0000313" key="3">
    <source>
        <dbReference type="Proteomes" id="UP000229081"/>
    </source>
</evidence>
<sequence length="134" mass="14248">MHHEQVARASVITWLDRTAIGASFLCLIHCAGLPLLLAALPALSRAIAIPQSFHLWMLAFVIPTSAIALVAALRRHGRGETLLLGGTGLALMLAGAVAFAETPAETAMTICGSLLLASAHLVNLRRRHWPHLHG</sequence>
<dbReference type="GO" id="GO:0016020">
    <property type="term" value="C:membrane"/>
    <property type="evidence" value="ECO:0007669"/>
    <property type="project" value="InterPro"/>
</dbReference>
<keyword evidence="1" id="KW-0812">Transmembrane</keyword>
<accession>A0A2K8MB34</accession>
<keyword evidence="3" id="KW-1185">Reference proteome</keyword>
<evidence type="ECO:0000313" key="2">
    <source>
        <dbReference type="EMBL" id="ATY31057.1"/>
    </source>
</evidence>
<keyword evidence="1" id="KW-0472">Membrane</keyword>
<dbReference type="KEGG" id="sphc:CVN68_02885"/>
<feature type="transmembrane region" description="Helical" evidence="1">
    <location>
        <begin position="55"/>
        <end position="73"/>
    </location>
</feature>
<feature type="transmembrane region" description="Helical" evidence="1">
    <location>
        <begin position="20"/>
        <end position="43"/>
    </location>
</feature>
<evidence type="ECO:0000256" key="1">
    <source>
        <dbReference type="SAM" id="Phobius"/>
    </source>
</evidence>
<gene>
    <name evidence="2" type="ORF">CVN68_02885</name>
</gene>
<dbReference type="Proteomes" id="UP000229081">
    <property type="component" value="Chromosome"/>
</dbReference>
<organism evidence="2 3">
    <name type="scientific">Sphingomonas psychrotolerans</name>
    <dbReference type="NCBI Taxonomy" id="1327635"/>
    <lineage>
        <taxon>Bacteria</taxon>
        <taxon>Pseudomonadati</taxon>
        <taxon>Pseudomonadota</taxon>
        <taxon>Alphaproteobacteria</taxon>
        <taxon>Sphingomonadales</taxon>
        <taxon>Sphingomonadaceae</taxon>
        <taxon>Sphingomonas</taxon>
    </lineage>
</organism>
<proteinExistence type="predicted"/>
<feature type="transmembrane region" description="Helical" evidence="1">
    <location>
        <begin position="82"/>
        <end position="100"/>
    </location>
</feature>
<reference evidence="2 3" key="1">
    <citation type="submission" date="2017-11" db="EMBL/GenBank/DDBJ databases">
        <title>Complete genome sequence of Sphingomonas sp. Strain Cra20, a psychrotolerant potential plant growth promoting rhizobacteria.</title>
        <authorList>
            <person name="Luo Y."/>
        </authorList>
    </citation>
    <scope>NUCLEOTIDE SEQUENCE [LARGE SCALE GENOMIC DNA]</scope>
    <source>
        <strain evidence="2 3">Cra20</strain>
    </source>
</reference>
<keyword evidence="1" id="KW-1133">Transmembrane helix</keyword>
<dbReference type="GO" id="GO:0015097">
    <property type="term" value="F:mercury ion transmembrane transporter activity"/>
    <property type="evidence" value="ECO:0007669"/>
    <property type="project" value="InterPro"/>
</dbReference>
<dbReference type="InterPro" id="IPR004891">
    <property type="entry name" value="Mercury-R_MerC"/>
</dbReference>
<name>A0A2K8MB34_9SPHN</name>
<feature type="transmembrane region" description="Helical" evidence="1">
    <location>
        <begin position="106"/>
        <end position="124"/>
    </location>
</feature>
<dbReference type="OrthoDB" id="7471688at2"/>
<protein>
    <submittedName>
        <fullName evidence="2">MerC mercury resistance protein</fullName>
    </submittedName>
</protein>
<dbReference type="AlphaFoldDB" id="A0A2K8MB34"/>
<dbReference type="Pfam" id="PF03203">
    <property type="entry name" value="MerC"/>
    <property type="match status" value="1"/>
</dbReference>
<dbReference type="RefSeq" id="WP_100280868.1">
    <property type="nucleotide sequence ID" value="NZ_CP024923.1"/>
</dbReference>
<dbReference type="EMBL" id="CP024923">
    <property type="protein sequence ID" value="ATY31057.1"/>
    <property type="molecule type" value="Genomic_DNA"/>
</dbReference>